<dbReference type="InterPro" id="IPR009959">
    <property type="entry name" value="Cyclase_SnoaL-like"/>
</dbReference>
<evidence type="ECO:0000313" key="2">
    <source>
        <dbReference type="EMBL" id="TQV81192.1"/>
    </source>
</evidence>
<dbReference type="OrthoDB" id="2769928at2"/>
<evidence type="ECO:0000313" key="3">
    <source>
        <dbReference type="Proteomes" id="UP000319732"/>
    </source>
</evidence>
<dbReference type="InterPro" id="IPR032710">
    <property type="entry name" value="NTF2-like_dom_sf"/>
</dbReference>
<reference evidence="2 3" key="1">
    <citation type="submission" date="2019-06" db="EMBL/GenBank/DDBJ databases">
        <title>Whole genome sequence for Cellvibrionaceae sp. R142.</title>
        <authorList>
            <person name="Wang G."/>
        </authorList>
    </citation>
    <scope>NUCLEOTIDE SEQUENCE [LARGE SCALE GENOMIC DNA]</scope>
    <source>
        <strain evidence="2 3">R142</strain>
    </source>
</reference>
<feature type="region of interest" description="Disordered" evidence="1">
    <location>
        <begin position="1"/>
        <end position="28"/>
    </location>
</feature>
<keyword evidence="3" id="KW-1185">Reference proteome</keyword>
<dbReference type="Proteomes" id="UP000319732">
    <property type="component" value="Unassembled WGS sequence"/>
</dbReference>
<feature type="compositionally biased region" description="Basic and acidic residues" evidence="1">
    <location>
        <begin position="16"/>
        <end position="25"/>
    </location>
</feature>
<dbReference type="SUPFAM" id="SSF54427">
    <property type="entry name" value="NTF2-like"/>
    <property type="match status" value="2"/>
</dbReference>
<organism evidence="2 3">
    <name type="scientific">Exilibacterium tricleocarpae</name>
    <dbReference type="NCBI Taxonomy" id="2591008"/>
    <lineage>
        <taxon>Bacteria</taxon>
        <taxon>Pseudomonadati</taxon>
        <taxon>Pseudomonadota</taxon>
        <taxon>Gammaproteobacteria</taxon>
        <taxon>Cellvibrionales</taxon>
        <taxon>Cellvibrionaceae</taxon>
        <taxon>Exilibacterium</taxon>
    </lineage>
</organism>
<dbReference type="Pfam" id="PF07366">
    <property type="entry name" value="SnoaL"/>
    <property type="match status" value="2"/>
</dbReference>
<name>A0A545TVF3_9GAMM</name>
<accession>A0A545TVF3</accession>
<proteinExistence type="predicted"/>
<protein>
    <submittedName>
        <fullName evidence="2">Ester cyclase</fullName>
    </submittedName>
</protein>
<comment type="caution">
    <text evidence="2">The sequence shown here is derived from an EMBL/GenBank/DDBJ whole genome shotgun (WGS) entry which is preliminary data.</text>
</comment>
<evidence type="ECO:0000256" key="1">
    <source>
        <dbReference type="SAM" id="MobiDB-lite"/>
    </source>
</evidence>
<gene>
    <name evidence="2" type="ORF">FKG94_08785</name>
</gene>
<dbReference type="EMBL" id="VHSG01000008">
    <property type="protein sequence ID" value="TQV81192.1"/>
    <property type="molecule type" value="Genomic_DNA"/>
</dbReference>
<dbReference type="AlphaFoldDB" id="A0A545TVF3"/>
<dbReference type="PANTHER" id="PTHR38436:SF1">
    <property type="entry name" value="ESTER CYCLASE"/>
    <property type="match status" value="1"/>
</dbReference>
<feature type="compositionally biased region" description="Polar residues" evidence="1">
    <location>
        <begin position="1"/>
        <end position="15"/>
    </location>
</feature>
<dbReference type="Gene3D" id="3.10.450.50">
    <property type="match status" value="2"/>
</dbReference>
<dbReference type="RefSeq" id="WP_142903853.1">
    <property type="nucleotide sequence ID" value="NZ_ML660091.1"/>
</dbReference>
<sequence length="381" mass="41931">MNQDNRSRTPKPSMSDTDHSIEQHKPLAVTTTRHTDISTLLQPVPGRRQAMAGFDREFVDIVDYIIRITHRIWEEKNVGLIYDYYSHNCPIHTLAGQSFGAEAAVQGTLKALGAFPDRTLYGDAVIWGGDDKQGFYSSHLITSTATNTGDSEFGPATGKKITFNTIADCVVKANRIVEEWLLRDNLSIALQLGLNPHAIAQRQAAADRELSEPFHDWRLGEIDRVRAQTAPGKLPIPDNPVREPEAFARAVMHEIWNRRMFGKVRDIYAANAVFQGPSGRRLYGHGEIIGNAIALMAALPDARISVDHVCAVATDTGEIDIALRWTLAGNHEGGGLYGAPSGRRIMLLAASHWRLNEGGKICAESTIYDELAVLRQVYGGG</sequence>
<dbReference type="GO" id="GO:0030638">
    <property type="term" value="P:polyketide metabolic process"/>
    <property type="evidence" value="ECO:0007669"/>
    <property type="project" value="InterPro"/>
</dbReference>
<dbReference type="PANTHER" id="PTHR38436">
    <property type="entry name" value="POLYKETIDE CYCLASE SNOAL-LIKE DOMAIN"/>
    <property type="match status" value="1"/>
</dbReference>